<dbReference type="OrthoDB" id="10463640at2759"/>
<reference evidence="3 4" key="1">
    <citation type="journal article" date="2010" name="Science">
        <title>Plasticity of animal genome architecture unmasked by rapid evolution of a pelagic tunicate.</title>
        <authorList>
            <person name="Denoeud F."/>
            <person name="Henriet S."/>
            <person name="Mungpakdee S."/>
            <person name="Aury J.M."/>
            <person name="Da Silva C."/>
            <person name="Brinkmann H."/>
            <person name="Mikhaleva J."/>
            <person name="Olsen L.C."/>
            <person name="Jubin C."/>
            <person name="Canestro C."/>
            <person name="Bouquet J.M."/>
            <person name="Danks G."/>
            <person name="Poulain J."/>
            <person name="Campsteijn C."/>
            <person name="Adamski M."/>
            <person name="Cross I."/>
            <person name="Yadetie F."/>
            <person name="Muffato M."/>
            <person name="Louis A."/>
            <person name="Butcher S."/>
            <person name="Tsagkogeorga G."/>
            <person name="Konrad A."/>
            <person name="Singh S."/>
            <person name="Jensen M.F."/>
            <person name="Cong E.H."/>
            <person name="Eikeseth-Otteraa H."/>
            <person name="Noel B."/>
            <person name="Anthouard V."/>
            <person name="Porcel B.M."/>
            <person name="Kachouri-Lafond R."/>
            <person name="Nishino A."/>
            <person name="Ugolini M."/>
            <person name="Chourrout P."/>
            <person name="Nishida H."/>
            <person name="Aasland R."/>
            <person name="Huzurbazar S."/>
            <person name="Westhof E."/>
            <person name="Delsuc F."/>
            <person name="Lehrach H."/>
            <person name="Reinhardt R."/>
            <person name="Weissenbach J."/>
            <person name="Roy S.W."/>
            <person name="Artiguenave F."/>
            <person name="Postlethwait J.H."/>
            <person name="Manak J.R."/>
            <person name="Thompson E.M."/>
            <person name="Jaillon O."/>
            <person name="Du Pasquier L."/>
            <person name="Boudinot P."/>
            <person name="Liberles D.A."/>
            <person name="Volff J.N."/>
            <person name="Philippe H."/>
            <person name="Lenhard B."/>
            <person name="Roest Crollius H."/>
            <person name="Wincker P."/>
            <person name="Chourrout D."/>
        </authorList>
    </citation>
    <scope>NUCLEOTIDE SEQUENCE [LARGE SCALE GENOMIC DNA]</scope>
</reference>
<evidence type="ECO:0000256" key="1">
    <source>
        <dbReference type="SAM" id="Coils"/>
    </source>
</evidence>
<dbReference type="InParanoid" id="E4WTU0"/>
<feature type="compositionally biased region" description="Low complexity" evidence="2">
    <location>
        <begin position="352"/>
        <end position="366"/>
    </location>
</feature>
<organism evidence="3 4">
    <name type="scientific">Oikopleura dioica</name>
    <name type="common">Tunicate</name>
    <dbReference type="NCBI Taxonomy" id="34765"/>
    <lineage>
        <taxon>Eukaryota</taxon>
        <taxon>Metazoa</taxon>
        <taxon>Chordata</taxon>
        <taxon>Tunicata</taxon>
        <taxon>Appendicularia</taxon>
        <taxon>Copelata</taxon>
        <taxon>Oikopleuridae</taxon>
        <taxon>Oikopleura</taxon>
    </lineage>
</organism>
<gene>
    <name evidence="3" type="ORF">GSOID_T00006397001</name>
</gene>
<protein>
    <submittedName>
        <fullName evidence="3">Uncharacterized protein</fullName>
    </submittedName>
</protein>
<feature type="region of interest" description="Disordered" evidence="2">
    <location>
        <begin position="1"/>
        <end position="34"/>
    </location>
</feature>
<keyword evidence="1" id="KW-0175">Coiled coil</keyword>
<proteinExistence type="predicted"/>
<accession>E4WTU0</accession>
<feature type="compositionally biased region" description="Basic and acidic residues" evidence="2">
    <location>
        <begin position="441"/>
        <end position="472"/>
    </location>
</feature>
<feature type="compositionally biased region" description="Polar residues" evidence="2">
    <location>
        <begin position="333"/>
        <end position="351"/>
    </location>
</feature>
<feature type="compositionally biased region" description="Basic and acidic residues" evidence="2">
    <location>
        <begin position="1"/>
        <end position="11"/>
    </location>
</feature>
<evidence type="ECO:0000256" key="2">
    <source>
        <dbReference type="SAM" id="MobiDB-lite"/>
    </source>
</evidence>
<dbReference type="AlphaFoldDB" id="E4WTU0"/>
<evidence type="ECO:0000313" key="4">
    <source>
        <dbReference type="Proteomes" id="UP000001307"/>
    </source>
</evidence>
<sequence length="479" mass="55490">MTDSKTEEWQSRECSMGTRAEDNSPEAESRFDKTKMTDGIILDIEANRELQRFQEEDDFELILTRMEVESGISSSNTSPRLIIDEPISEKLTDVPILQYNEYESDSLENTRPNTPELKSDREFQEELQNQFESMKNAPKHSESSTKFLELDFAHVKERLAAKEREVEGLYSQILNQDKAFAEAYREQEASFREREEKLIVKLFDEVKSQTDLRIEQQRKIGEQEERIRNLQNQLDAFRRNDAQFNSENEIISNDSSYESEDLRGSCYWSPKLDLSSSVSMHNLSLNSPTAAKYPNRPLGTKKKQTHQEVPNYLPRYGSRMSLSSLAESRRSVKTTTTQRTNLSKTKSITNLSQISRISSKSQQRRSTGLTKSHSNWDLATKSPKRSPRENSVSTQAWPENQVNKSANRFASRLKEYDSMENELKSMKQKRSELSRSLRMLDSGRDGSSRHNARQRKDQLEIELDAVDREIHSLKRGLTQ</sequence>
<feature type="compositionally biased region" description="Polar residues" evidence="2">
    <location>
        <begin position="367"/>
        <end position="377"/>
    </location>
</feature>
<feature type="coiled-coil region" evidence="1">
    <location>
        <begin position="213"/>
        <end position="247"/>
    </location>
</feature>
<dbReference type="Proteomes" id="UP000001307">
    <property type="component" value="Unassembled WGS sequence"/>
</dbReference>
<keyword evidence="4" id="KW-1185">Reference proteome</keyword>
<feature type="compositionally biased region" description="Basic and acidic residues" evidence="2">
    <location>
        <begin position="421"/>
        <end position="435"/>
    </location>
</feature>
<feature type="compositionally biased region" description="Basic and acidic residues" evidence="2">
    <location>
        <begin position="19"/>
        <end position="34"/>
    </location>
</feature>
<dbReference type="EMBL" id="FN653016">
    <property type="protein sequence ID" value="CBY07306.1"/>
    <property type="molecule type" value="Genomic_DNA"/>
</dbReference>
<feature type="region of interest" description="Disordered" evidence="2">
    <location>
        <begin position="287"/>
        <end position="404"/>
    </location>
</feature>
<feature type="compositionally biased region" description="Polar residues" evidence="2">
    <location>
        <begin position="389"/>
        <end position="404"/>
    </location>
</feature>
<name>E4WTU0_OIKDI</name>
<feature type="region of interest" description="Disordered" evidence="2">
    <location>
        <begin position="421"/>
        <end position="479"/>
    </location>
</feature>
<evidence type="ECO:0000313" key="3">
    <source>
        <dbReference type="EMBL" id="CBY07306.1"/>
    </source>
</evidence>